<dbReference type="PANTHER" id="PTHR45947:SF3">
    <property type="entry name" value="SULFOQUINOVOSYL TRANSFERASE SQD2"/>
    <property type="match status" value="1"/>
</dbReference>
<accession>A0ABV4UN20</accession>
<dbReference type="SUPFAM" id="SSF53756">
    <property type="entry name" value="UDP-Glycosyltransferase/glycogen phosphorylase"/>
    <property type="match status" value="2"/>
</dbReference>
<dbReference type="Pfam" id="PF13692">
    <property type="entry name" value="Glyco_trans_1_4"/>
    <property type="match status" value="2"/>
</dbReference>
<dbReference type="InterPro" id="IPR050194">
    <property type="entry name" value="Glycosyltransferase_grp1"/>
</dbReference>
<sequence>MPQSDTRRTGYVLKVYPRFSETFIVTEILAREVAGEKLEIFALRPSTDARFHPELARVQAPVSYVPKPLKLADGWEAVADATRVVPGFARRYADLLPELAGYEATEVHQAIALAAAATRSGLTHLHAHFGSLAGRTAELAAELAGLTFSVTTHAKDLFHESVDAERLGRTLRRAAHTVAISRFNLDHLAAAYPDLAGRTHLLYNGLELGRFPFREPPAPGSRLRIAAVGRLIEKKGFAHLLDAVAALGARGVAADLRIAGDGELRDELVARSARLGLHDGTPPAGNTAVLLGPQTQEEIRALLGWADVFAAPCVVGADGNADGLPTVLLEAMAVGVPCVATNVTGIPEAVRPPGSAAPATGILVEPGDDGELMDALRRVADPGFPRAEVARAARALVEDRFDSARQARALAALEDRAGAVGAEAGIPTDAADGTTDGSGVGAGVGIPTHAAVAAGSGSLAGLRVAYACVDPGIPFFGTKGASVHVQEIVRALRARGAEVRLYCTRAGDRVPADLADLPVTELPIPPGPAAVREEAQAGASRAMVRRIAADGADLVYERYSLFSTVLASLARDHAIPGILEVNAPLIDEQRTHRELHREDEARRALWDQVGAAARTVCVSAPVADWVRGRVGPEAGSRVVVVANGVNTDRIRPRPAAGTGGNPEVPPEVSPAVVFVGTLKPWHGVEVLVDAVARSRGHWRLRIVGDGPLAGSLRDRAAAHGPRVRDRIEFAGAVDPERVGALLGEATIAVAPYPAASDADAYFSPLKIYEYLAAGLPVVASRVGQVPGIVRDGRTGVLVEPSDAADLAAALDALADDPVRRARLGAAARAEALAEHGWDRVLGRVLAGLHEALPPAMAASGAGAGALS</sequence>
<keyword evidence="2" id="KW-0328">Glycosyltransferase</keyword>
<dbReference type="InterPro" id="IPR028098">
    <property type="entry name" value="Glyco_trans_4-like_N"/>
</dbReference>
<evidence type="ECO:0000256" key="1">
    <source>
        <dbReference type="ARBA" id="ARBA00021292"/>
    </source>
</evidence>
<reference evidence="5 6" key="1">
    <citation type="submission" date="2024-09" db="EMBL/GenBank/DDBJ databases">
        <authorList>
            <person name="Salinas-Garcia M.A."/>
            <person name="Prieme A."/>
        </authorList>
    </citation>
    <scope>NUCLEOTIDE SEQUENCE [LARGE SCALE GENOMIC DNA]</scope>
    <source>
        <strain evidence="5 6">DSM 21081</strain>
    </source>
</reference>
<gene>
    <name evidence="5" type="ORF">ACETWP_05815</name>
</gene>
<feature type="domain" description="Glycosyltransferase subfamily 4-like N-terminal" evidence="4">
    <location>
        <begin position="480"/>
        <end position="649"/>
    </location>
</feature>
<proteinExistence type="predicted"/>
<evidence type="ECO:0000256" key="3">
    <source>
        <dbReference type="ARBA" id="ARBA00022679"/>
    </source>
</evidence>
<keyword evidence="6" id="KW-1185">Reference proteome</keyword>
<evidence type="ECO:0000313" key="6">
    <source>
        <dbReference type="Proteomes" id="UP001575652"/>
    </source>
</evidence>
<protein>
    <recommendedName>
        <fullName evidence="1">D-inositol 3-phosphate glycosyltransferase</fullName>
    </recommendedName>
</protein>
<dbReference type="EMBL" id="JBHDLJ010000003">
    <property type="protein sequence ID" value="MFB0834100.1"/>
    <property type="molecule type" value="Genomic_DNA"/>
</dbReference>
<dbReference type="Pfam" id="PF13439">
    <property type="entry name" value="Glyco_transf_4"/>
    <property type="match status" value="1"/>
</dbReference>
<keyword evidence="3" id="KW-0808">Transferase</keyword>
<dbReference type="CDD" id="cd03801">
    <property type="entry name" value="GT4_PimA-like"/>
    <property type="match status" value="1"/>
</dbReference>
<dbReference type="Proteomes" id="UP001575652">
    <property type="component" value="Unassembled WGS sequence"/>
</dbReference>
<evidence type="ECO:0000256" key="2">
    <source>
        <dbReference type="ARBA" id="ARBA00022676"/>
    </source>
</evidence>
<comment type="caution">
    <text evidence="5">The sequence shown here is derived from an EMBL/GenBank/DDBJ whole genome shotgun (WGS) entry which is preliminary data.</text>
</comment>
<evidence type="ECO:0000259" key="4">
    <source>
        <dbReference type="Pfam" id="PF13439"/>
    </source>
</evidence>
<name>A0ABV4UN20_9MICC</name>
<dbReference type="Gene3D" id="3.40.50.2000">
    <property type="entry name" value="Glycogen Phosphorylase B"/>
    <property type="match status" value="4"/>
</dbReference>
<organism evidence="5 6">
    <name type="scientific">Arthrobacter halodurans</name>
    <dbReference type="NCBI Taxonomy" id="516699"/>
    <lineage>
        <taxon>Bacteria</taxon>
        <taxon>Bacillati</taxon>
        <taxon>Actinomycetota</taxon>
        <taxon>Actinomycetes</taxon>
        <taxon>Micrococcales</taxon>
        <taxon>Micrococcaceae</taxon>
        <taxon>Arthrobacter</taxon>
    </lineage>
</organism>
<evidence type="ECO:0000313" key="5">
    <source>
        <dbReference type="EMBL" id="MFB0834100.1"/>
    </source>
</evidence>
<dbReference type="RefSeq" id="WP_373971266.1">
    <property type="nucleotide sequence ID" value="NZ_JBHDLJ010000003.1"/>
</dbReference>
<dbReference type="PANTHER" id="PTHR45947">
    <property type="entry name" value="SULFOQUINOVOSYL TRANSFERASE SQD2"/>
    <property type="match status" value="1"/>
</dbReference>